<dbReference type="EMBL" id="CM044706">
    <property type="protein sequence ID" value="KAI5659284.1"/>
    <property type="molecule type" value="Genomic_DNA"/>
</dbReference>
<keyword evidence="2" id="KW-1185">Reference proteome</keyword>
<evidence type="ECO:0000313" key="1">
    <source>
        <dbReference type="EMBL" id="KAI5659284.1"/>
    </source>
</evidence>
<comment type="caution">
    <text evidence="1">The sequence shown here is derived from an EMBL/GenBank/DDBJ whole genome shotgun (WGS) entry which is preliminary data.</text>
</comment>
<evidence type="ECO:0000313" key="2">
    <source>
        <dbReference type="Proteomes" id="UP001060085"/>
    </source>
</evidence>
<protein>
    <submittedName>
        <fullName evidence="1">Uncharacterized protein</fullName>
    </submittedName>
</protein>
<dbReference type="Proteomes" id="UP001060085">
    <property type="component" value="Linkage Group LG06"/>
</dbReference>
<accession>A0ACC0AF88</accession>
<reference evidence="2" key="1">
    <citation type="journal article" date="2023" name="Nat. Plants">
        <title>Single-cell RNA sequencing provides a high-resolution roadmap for understanding the multicellular compartmentation of specialized metabolism.</title>
        <authorList>
            <person name="Sun S."/>
            <person name="Shen X."/>
            <person name="Li Y."/>
            <person name="Li Y."/>
            <person name="Wang S."/>
            <person name="Li R."/>
            <person name="Zhang H."/>
            <person name="Shen G."/>
            <person name="Guo B."/>
            <person name="Wei J."/>
            <person name="Xu J."/>
            <person name="St-Pierre B."/>
            <person name="Chen S."/>
            <person name="Sun C."/>
        </authorList>
    </citation>
    <scope>NUCLEOTIDE SEQUENCE [LARGE SCALE GENOMIC DNA]</scope>
</reference>
<sequence>MLHKSGNNLIDRYKISICLQTLQSSSPRYLLLASLDSARAQLSDIGEITLNRAIGLSNEARNLMNKILRILQPAEEFPQFPYGSSTNYDQHKKLMISQTRNFCIEEYGNGFEQLALFENIRMSPQDAFFSRKTKVRIEKSVGKICGELVWPFTPGVPVLIPGEIITEKALKLSAAEKERVVSLMGLPIILSPPFLFALLELEAWRIV</sequence>
<gene>
    <name evidence="1" type="ORF">M9H77_28077</name>
</gene>
<organism evidence="1 2">
    <name type="scientific">Catharanthus roseus</name>
    <name type="common">Madagascar periwinkle</name>
    <name type="synonym">Vinca rosea</name>
    <dbReference type="NCBI Taxonomy" id="4058"/>
    <lineage>
        <taxon>Eukaryota</taxon>
        <taxon>Viridiplantae</taxon>
        <taxon>Streptophyta</taxon>
        <taxon>Embryophyta</taxon>
        <taxon>Tracheophyta</taxon>
        <taxon>Spermatophyta</taxon>
        <taxon>Magnoliopsida</taxon>
        <taxon>eudicotyledons</taxon>
        <taxon>Gunneridae</taxon>
        <taxon>Pentapetalae</taxon>
        <taxon>asterids</taxon>
        <taxon>lamiids</taxon>
        <taxon>Gentianales</taxon>
        <taxon>Apocynaceae</taxon>
        <taxon>Rauvolfioideae</taxon>
        <taxon>Vinceae</taxon>
        <taxon>Catharanthinae</taxon>
        <taxon>Catharanthus</taxon>
    </lineage>
</organism>
<proteinExistence type="predicted"/>
<name>A0ACC0AF88_CATRO</name>